<dbReference type="InterPro" id="IPR018062">
    <property type="entry name" value="HTH_AraC-typ_CS"/>
</dbReference>
<evidence type="ECO:0000256" key="2">
    <source>
        <dbReference type="ARBA" id="ARBA00023125"/>
    </source>
</evidence>
<sequence length="350" mass="41076">MVEKFTPEINKVYFINQYTLIQVIAGSGGIQVDFKNYFDWQDKAIYLEKGQYIKFLSDNFEVRKIEFPNETVFHNKDVRVLFKHLISLGYINFNDCEDCKKYLTNTVFSNKISEIIDVSSKQWYWQNPFQANKDEYQIIFDIKDVVDEQYQNTLTSQELTALITNNDYNAQALVKDKVGITVKALFNQKKLIESKKKVAFTDQSIQEIAFDLGYKDPAYFNRVFKDSVGQSPLQFRKEFDFSGRDIFSQNIIELLKKYHTQERSLEFYADKMNLSVKTLSKKVKDKMQTSLGLLIRYELINTSKSMLLEGTGIHEVAFRLGFEEPNHFSSFFKHYTGESPSDFKNKKYNL</sequence>
<dbReference type="EMBL" id="JAUJEA010000001">
    <property type="protein sequence ID" value="MDN5200279.1"/>
    <property type="molecule type" value="Genomic_DNA"/>
</dbReference>
<dbReference type="Pfam" id="PF12833">
    <property type="entry name" value="HTH_18"/>
    <property type="match status" value="2"/>
</dbReference>
<dbReference type="Proteomes" id="UP001172082">
    <property type="component" value="Unassembled WGS sequence"/>
</dbReference>
<dbReference type="SMART" id="SM00342">
    <property type="entry name" value="HTH_ARAC"/>
    <property type="match status" value="2"/>
</dbReference>
<keyword evidence="3" id="KW-0804">Transcription</keyword>
<evidence type="ECO:0000256" key="1">
    <source>
        <dbReference type="ARBA" id="ARBA00023015"/>
    </source>
</evidence>
<protein>
    <submittedName>
        <fullName evidence="5">AraC family transcriptional regulator</fullName>
    </submittedName>
</protein>
<proteinExistence type="predicted"/>
<accession>A0ABT8KJ52</accession>
<dbReference type="Gene3D" id="1.10.10.60">
    <property type="entry name" value="Homeodomain-like"/>
    <property type="match status" value="2"/>
</dbReference>
<evidence type="ECO:0000256" key="3">
    <source>
        <dbReference type="ARBA" id="ARBA00023163"/>
    </source>
</evidence>
<dbReference type="InterPro" id="IPR009057">
    <property type="entry name" value="Homeodomain-like_sf"/>
</dbReference>
<dbReference type="PANTHER" id="PTHR43280">
    <property type="entry name" value="ARAC-FAMILY TRANSCRIPTIONAL REGULATOR"/>
    <property type="match status" value="1"/>
</dbReference>
<keyword evidence="1" id="KW-0805">Transcription regulation</keyword>
<keyword evidence="2" id="KW-0238">DNA-binding</keyword>
<keyword evidence="6" id="KW-1185">Reference proteome</keyword>
<dbReference type="InterPro" id="IPR020449">
    <property type="entry name" value="Tscrpt_reg_AraC-type_HTH"/>
</dbReference>
<gene>
    <name evidence="5" type="ORF">QQ008_02880</name>
</gene>
<organism evidence="5 6">
    <name type="scientific">Splendidivirga corallicola</name>
    <dbReference type="NCBI Taxonomy" id="3051826"/>
    <lineage>
        <taxon>Bacteria</taxon>
        <taxon>Pseudomonadati</taxon>
        <taxon>Bacteroidota</taxon>
        <taxon>Cytophagia</taxon>
        <taxon>Cytophagales</taxon>
        <taxon>Splendidivirgaceae</taxon>
        <taxon>Splendidivirga</taxon>
    </lineage>
</organism>
<evidence type="ECO:0000259" key="4">
    <source>
        <dbReference type="PROSITE" id="PS01124"/>
    </source>
</evidence>
<name>A0ABT8KJ52_9BACT</name>
<dbReference type="PRINTS" id="PR00032">
    <property type="entry name" value="HTHARAC"/>
</dbReference>
<feature type="domain" description="HTH araC/xylS-type" evidence="4">
    <location>
        <begin position="249"/>
        <end position="346"/>
    </location>
</feature>
<feature type="domain" description="HTH araC/xylS-type" evidence="4">
    <location>
        <begin position="140"/>
        <end position="238"/>
    </location>
</feature>
<evidence type="ECO:0000313" key="5">
    <source>
        <dbReference type="EMBL" id="MDN5200279.1"/>
    </source>
</evidence>
<dbReference type="SUPFAM" id="SSF46689">
    <property type="entry name" value="Homeodomain-like"/>
    <property type="match status" value="2"/>
</dbReference>
<dbReference type="RefSeq" id="WP_346750304.1">
    <property type="nucleotide sequence ID" value="NZ_JAUJEA010000001.1"/>
</dbReference>
<dbReference type="InterPro" id="IPR018060">
    <property type="entry name" value="HTH_AraC"/>
</dbReference>
<evidence type="ECO:0000313" key="6">
    <source>
        <dbReference type="Proteomes" id="UP001172082"/>
    </source>
</evidence>
<reference evidence="5" key="1">
    <citation type="submission" date="2023-06" db="EMBL/GenBank/DDBJ databases">
        <title>Genomic of Parafulvivirga corallium.</title>
        <authorList>
            <person name="Wang G."/>
        </authorList>
    </citation>
    <scope>NUCLEOTIDE SEQUENCE</scope>
    <source>
        <strain evidence="5">BMA10</strain>
    </source>
</reference>
<dbReference type="PANTHER" id="PTHR43280:SF32">
    <property type="entry name" value="TRANSCRIPTIONAL REGULATORY PROTEIN"/>
    <property type="match status" value="1"/>
</dbReference>
<dbReference type="PROSITE" id="PS01124">
    <property type="entry name" value="HTH_ARAC_FAMILY_2"/>
    <property type="match status" value="2"/>
</dbReference>
<dbReference type="PROSITE" id="PS00041">
    <property type="entry name" value="HTH_ARAC_FAMILY_1"/>
    <property type="match status" value="1"/>
</dbReference>
<comment type="caution">
    <text evidence="5">The sequence shown here is derived from an EMBL/GenBank/DDBJ whole genome shotgun (WGS) entry which is preliminary data.</text>
</comment>